<gene>
    <name evidence="6" type="primary">Sugct-2</name>
    <name evidence="6" type="ORF">CSHISOI_06095</name>
</gene>
<keyword evidence="4" id="KW-1133">Transmembrane helix</keyword>
<dbReference type="Gene3D" id="3.40.50.10540">
    <property type="entry name" value="Crotonobetainyl-coa:carnitine coa-transferase, domain 1"/>
    <property type="match status" value="1"/>
</dbReference>
<dbReference type="InterPro" id="IPR003673">
    <property type="entry name" value="CoA-Trfase_fam_III"/>
</dbReference>
<dbReference type="Pfam" id="PF02515">
    <property type="entry name" value="CoA_transf_3"/>
    <property type="match status" value="1"/>
</dbReference>
<feature type="signal peptide" evidence="5">
    <location>
        <begin position="1"/>
        <end position="20"/>
    </location>
</feature>
<evidence type="ECO:0000256" key="3">
    <source>
        <dbReference type="SAM" id="MobiDB-lite"/>
    </source>
</evidence>
<evidence type="ECO:0000256" key="5">
    <source>
        <dbReference type="SAM" id="SignalP"/>
    </source>
</evidence>
<feature type="region of interest" description="Disordered" evidence="3">
    <location>
        <begin position="484"/>
        <end position="517"/>
    </location>
</feature>
<keyword evidence="4" id="KW-0472">Membrane</keyword>
<feature type="non-terminal residue" evidence="6">
    <location>
        <position position="908"/>
    </location>
</feature>
<proteinExistence type="inferred from homology"/>
<dbReference type="SUPFAM" id="SSF89796">
    <property type="entry name" value="CoA-transferase family III (CaiB/BaiF)"/>
    <property type="match status" value="1"/>
</dbReference>
<dbReference type="GO" id="GO:0005739">
    <property type="term" value="C:mitochondrion"/>
    <property type="evidence" value="ECO:0007669"/>
    <property type="project" value="TreeGrafter"/>
</dbReference>
<keyword evidence="7" id="KW-1185">Reference proteome</keyword>
<evidence type="ECO:0000313" key="6">
    <source>
        <dbReference type="EMBL" id="TQN69378.1"/>
    </source>
</evidence>
<accession>A0A5Q4BQS9</accession>
<dbReference type="EMBL" id="PUHP01000528">
    <property type="protein sequence ID" value="TQN69378.1"/>
    <property type="molecule type" value="Genomic_DNA"/>
</dbReference>
<organism evidence="6 7">
    <name type="scientific">Colletotrichum shisoi</name>
    <dbReference type="NCBI Taxonomy" id="2078593"/>
    <lineage>
        <taxon>Eukaryota</taxon>
        <taxon>Fungi</taxon>
        <taxon>Dikarya</taxon>
        <taxon>Ascomycota</taxon>
        <taxon>Pezizomycotina</taxon>
        <taxon>Sordariomycetes</taxon>
        <taxon>Hypocreomycetidae</taxon>
        <taxon>Glomerellales</taxon>
        <taxon>Glomerellaceae</taxon>
        <taxon>Colletotrichum</taxon>
        <taxon>Colletotrichum destructivum species complex</taxon>
    </lineage>
</organism>
<evidence type="ECO:0000256" key="4">
    <source>
        <dbReference type="SAM" id="Phobius"/>
    </source>
</evidence>
<dbReference type="InterPro" id="IPR050483">
    <property type="entry name" value="CoA-transferase_III_domain"/>
</dbReference>
<dbReference type="Proteomes" id="UP000326340">
    <property type="component" value="Unassembled WGS sequence"/>
</dbReference>
<keyword evidence="4" id="KW-0812">Transmembrane</keyword>
<dbReference type="FunFam" id="3.30.1540.10:FF:000005">
    <property type="entry name" value="succinate--hydroxymethylglutarate CoA-transferase isoform X4"/>
    <property type="match status" value="1"/>
</dbReference>
<evidence type="ECO:0000313" key="7">
    <source>
        <dbReference type="Proteomes" id="UP000326340"/>
    </source>
</evidence>
<evidence type="ECO:0000256" key="2">
    <source>
        <dbReference type="ARBA" id="ARBA00022679"/>
    </source>
</evidence>
<feature type="chain" id="PRO_5024938931" evidence="5">
    <location>
        <begin position="21"/>
        <end position="908"/>
    </location>
</feature>
<name>A0A5Q4BQS9_9PEZI</name>
<keyword evidence="2 6" id="KW-0808">Transferase</keyword>
<feature type="transmembrane region" description="Helical" evidence="4">
    <location>
        <begin position="161"/>
        <end position="181"/>
    </location>
</feature>
<comment type="caution">
    <text evidence="6">The sequence shown here is derived from an EMBL/GenBank/DDBJ whole genome shotgun (WGS) entry which is preliminary data.</text>
</comment>
<keyword evidence="5" id="KW-0732">Signal</keyword>
<dbReference type="InterPro" id="IPR044855">
    <property type="entry name" value="CoA-Trfase_III_dom3_sf"/>
</dbReference>
<dbReference type="AlphaFoldDB" id="A0A5Q4BQS9"/>
<dbReference type="PANTHER" id="PTHR48207:SF3">
    <property type="entry name" value="SUCCINATE--HYDROXYMETHYLGLUTARATE COA-TRANSFERASE"/>
    <property type="match status" value="1"/>
</dbReference>
<sequence>MAPLSLTSLLHAIASREASAADQPSSCAGSSGPCIEVICSWPLSGQYGLGQRVLYYALVATCVLARKAEWIRNVGLAAALILPAVAAVHGIVLAALHVDGSSNCLPDLLLRSELMFCVCVYAGAIDLDVYGALQYCSIGILAGPVTVKLSTTYSNERGRNIIFLWTGLILAGLLSLAVEFYRAKSTPCFFDNAGNPISQDPGRFPYSEAMCGLTCSPENGPSSLLRTKAASEIFVVPVPTKLPLGNSMFLAAAECVPAILSLVSMWVKITNPDVENGRENEPIPGANGATFGNMKSVNASIRGFLNAVEIPVFAGAVVAILIIGEINFSSPQMDYHTEPMGSIGQWGTILATGMAAFGSLYIYLAGVFMADQDDAPQEEVGRPAHLTQKRSNEPHVEMEDYPIRQGHHGDAFARATSEGTESDQDQGYRRTISDALIKVNRFFGNKVQPSLQPDAFGNGVWPQIPGEMGRNSRVTVTMDQFSMRNFRPSTSRDSHESYSGSEGGSVTPTAGLPTSREGSVPYCTQILGDLGAEVIKVEHPVRGDDTRAWGPPYAAYRAGSSKEGPGESAYFLAVNRNKKSLGLNFQHPDGTEILHGLVSKCDILVENYLPGTLKKYGMDYETLRAINPGLIYASITGYGQTGPYSDRAGYDVMVEAEFGLMHITGSRDGEPVKVGVAVTDLTTGLYTSNSIMAALLARARTGKGQHIDVALSDCQTATLANIASSCLISGKKDSGRWGTAHPSIVPYKSFKTKDGDILFGGGNDRLYGILCEGLGRPEWRDDARYRTNAQRVANRVELEALIEAVTVKRTTSEWLAVFEGRGMPYAAVNDVQGALGHEHTLARGMVVEMEHGECGPIRMVNTPVKYSDSEPRIRTAPPTLGQHTSEVLEEHLGLSEERIRSLKGSGVL</sequence>
<feature type="transmembrane region" description="Helical" evidence="4">
    <location>
        <begin position="74"/>
        <end position="96"/>
    </location>
</feature>
<feature type="transmembrane region" description="Helical" evidence="4">
    <location>
        <begin position="343"/>
        <end position="364"/>
    </location>
</feature>
<dbReference type="Gene3D" id="3.30.1540.10">
    <property type="entry name" value="formyl-coa transferase, domain 3"/>
    <property type="match status" value="1"/>
</dbReference>
<dbReference type="GO" id="GO:0047369">
    <property type="term" value="F:succinate-hydroxymethylglutarate CoA-transferase activity"/>
    <property type="evidence" value="ECO:0007669"/>
    <property type="project" value="TreeGrafter"/>
</dbReference>
<dbReference type="PANTHER" id="PTHR48207">
    <property type="entry name" value="SUCCINATE--HYDROXYMETHYLGLUTARATE COA-TRANSFERASE"/>
    <property type="match status" value="1"/>
</dbReference>
<protein>
    <submittedName>
        <fullName evidence="6">Succinate--hydroxymethylglutarate CoA-transferase</fullName>
    </submittedName>
</protein>
<feature type="transmembrane region" description="Helical" evidence="4">
    <location>
        <begin position="304"/>
        <end position="323"/>
    </location>
</feature>
<evidence type="ECO:0000256" key="1">
    <source>
        <dbReference type="ARBA" id="ARBA00008383"/>
    </source>
</evidence>
<comment type="similarity">
    <text evidence="1">Belongs to the CoA-transferase III family.</text>
</comment>
<dbReference type="OrthoDB" id="5863171at2759"/>
<reference evidence="6 7" key="1">
    <citation type="journal article" date="2019" name="Sci. Rep.">
        <title>Colletotrichum shisoi sp. nov., an anthracnose pathogen of Perilla frutescens in Japan: molecular phylogenetic, morphological and genomic evidence.</title>
        <authorList>
            <person name="Gan P."/>
            <person name="Tsushima A."/>
            <person name="Hiroyama R."/>
            <person name="Narusaka M."/>
            <person name="Takano Y."/>
            <person name="Narusaka Y."/>
            <person name="Kawaradani M."/>
            <person name="Damm U."/>
            <person name="Shirasu K."/>
        </authorList>
    </citation>
    <scope>NUCLEOTIDE SEQUENCE [LARGE SCALE GENOMIC DNA]</scope>
    <source>
        <strain evidence="6 7">PG-2018a</strain>
    </source>
</reference>
<dbReference type="InterPro" id="IPR023606">
    <property type="entry name" value="CoA-Trfase_III_dom_1_sf"/>
</dbReference>